<keyword evidence="8" id="KW-1185">Reference proteome</keyword>
<protein>
    <submittedName>
        <fullName evidence="7">C40 family peptidase</fullName>
    </submittedName>
</protein>
<dbReference type="Gene3D" id="3.90.1720.10">
    <property type="entry name" value="endopeptidase domain like (from Nostoc punctiforme)"/>
    <property type="match status" value="1"/>
</dbReference>
<sequence>MADNTRTSTTTDTASTASAAPASTRTIAEGAQQAAAAFEQDAVNASLTAAREQAAADAAASAAATKKADDARAAAARKAARLAKERAAAAKAAAAKAAAAAAAAQAAPVVAAPVATATASSTATATTTAAPAAPAATPTATPSVTPASSSKADQLIAFLKAQIGKPYVWGATGPDSYDCSGLTQAAFASIGITIPRTSEEQSTFGTPVSLNALQPGDLIFWGGEGSAFHVGVFIGDGQYLDAANPSTPVGIKNLVDYEPDWAVRAF</sequence>
<comment type="similarity">
    <text evidence="1">Belongs to the peptidase C40 family.</text>
</comment>
<keyword evidence="3" id="KW-0378">Hydrolase</keyword>
<feature type="region of interest" description="Disordered" evidence="5">
    <location>
        <begin position="1"/>
        <end position="25"/>
    </location>
</feature>
<proteinExistence type="inferred from homology"/>
<accession>A0ABV8HM37</accession>
<dbReference type="InterPro" id="IPR051202">
    <property type="entry name" value="Peptidase_C40"/>
</dbReference>
<dbReference type="PRINTS" id="PR00833">
    <property type="entry name" value="POAALLERGEN"/>
</dbReference>
<evidence type="ECO:0000256" key="3">
    <source>
        <dbReference type="ARBA" id="ARBA00022801"/>
    </source>
</evidence>
<evidence type="ECO:0000256" key="1">
    <source>
        <dbReference type="ARBA" id="ARBA00007074"/>
    </source>
</evidence>
<name>A0ABV8HM37_9ACTN</name>
<evidence type="ECO:0000259" key="6">
    <source>
        <dbReference type="PROSITE" id="PS51935"/>
    </source>
</evidence>
<evidence type="ECO:0000256" key="2">
    <source>
        <dbReference type="ARBA" id="ARBA00022670"/>
    </source>
</evidence>
<keyword evidence="2" id="KW-0645">Protease</keyword>
<dbReference type="PANTHER" id="PTHR47053">
    <property type="entry name" value="MUREIN DD-ENDOPEPTIDASE MEPH-RELATED"/>
    <property type="match status" value="1"/>
</dbReference>
<gene>
    <name evidence="7" type="ORF">ACFO3J_16445</name>
</gene>
<feature type="region of interest" description="Disordered" evidence="5">
    <location>
        <begin position="128"/>
        <end position="147"/>
    </location>
</feature>
<dbReference type="SUPFAM" id="SSF54001">
    <property type="entry name" value="Cysteine proteinases"/>
    <property type="match status" value="1"/>
</dbReference>
<evidence type="ECO:0000313" key="8">
    <source>
        <dbReference type="Proteomes" id="UP001595765"/>
    </source>
</evidence>
<dbReference type="Pfam" id="PF00877">
    <property type="entry name" value="NLPC_P60"/>
    <property type="match status" value="1"/>
</dbReference>
<keyword evidence="4" id="KW-0788">Thiol protease</keyword>
<reference evidence="8" key="1">
    <citation type="journal article" date="2019" name="Int. J. Syst. Evol. Microbiol.">
        <title>The Global Catalogue of Microorganisms (GCM) 10K type strain sequencing project: providing services to taxonomists for standard genome sequencing and annotation.</title>
        <authorList>
            <consortium name="The Broad Institute Genomics Platform"/>
            <consortium name="The Broad Institute Genome Sequencing Center for Infectious Disease"/>
            <person name="Wu L."/>
            <person name="Ma J."/>
        </authorList>
    </citation>
    <scope>NUCLEOTIDE SEQUENCE [LARGE SCALE GENOMIC DNA]</scope>
    <source>
        <strain evidence="8">CGMCC 4.7237</strain>
    </source>
</reference>
<dbReference type="PROSITE" id="PS51935">
    <property type="entry name" value="NLPC_P60"/>
    <property type="match status" value="1"/>
</dbReference>
<dbReference type="InterPro" id="IPR038765">
    <property type="entry name" value="Papain-like_cys_pep_sf"/>
</dbReference>
<dbReference type="EMBL" id="JBHSBB010000010">
    <property type="protein sequence ID" value="MFC4033064.1"/>
    <property type="molecule type" value="Genomic_DNA"/>
</dbReference>
<dbReference type="RefSeq" id="WP_386430118.1">
    <property type="nucleotide sequence ID" value="NZ_JBHSBB010000010.1"/>
</dbReference>
<evidence type="ECO:0000313" key="7">
    <source>
        <dbReference type="EMBL" id="MFC4033064.1"/>
    </source>
</evidence>
<evidence type="ECO:0000256" key="4">
    <source>
        <dbReference type="ARBA" id="ARBA00022807"/>
    </source>
</evidence>
<comment type="caution">
    <text evidence="7">The sequence shown here is derived from an EMBL/GenBank/DDBJ whole genome shotgun (WGS) entry which is preliminary data.</text>
</comment>
<evidence type="ECO:0000256" key="5">
    <source>
        <dbReference type="SAM" id="MobiDB-lite"/>
    </source>
</evidence>
<feature type="domain" description="NlpC/P60" evidence="6">
    <location>
        <begin position="149"/>
        <end position="266"/>
    </location>
</feature>
<organism evidence="7 8">
    <name type="scientific">Streptomyces polygonati</name>
    <dbReference type="NCBI Taxonomy" id="1617087"/>
    <lineage>
        <taxon>Bacteria</taxon>
        <taxon>Bacillati</taxon>
        <taxon>Actinomycetota</taxon>
        <taxon>Actinomycetes</taxon>
        <taxon>Kitasatosporales</taxon>
        <taxon>Streptomycetaceae</taxon>
        <taxon>Streptomyces</taxon>
    </lineage>
</organism>
<dbReference type="InterPro" id="IPR000064">
    <property type="entry name" value="NLP_P60_dom"/>
</dbReference>
<dbReference type="Proteomes" id="UP001595765">
    <property type="component" value="Unassembled WGS sequence"/>
</dbReference>
<dbReference type="PANTHER" id="PTHR47053:SF1">
    <property type="entry name" value="MUREIN DD-ENDOPEPTIDASE MEPH-RELATED"/>
    <property type="match status" value="1"/>
</dbReference>